<evidence type="ECO:0000256" key="3">
    <source>
        <dbReference type="ARBA" id="ARBA00022989"/>
    </source>
</evidence>
<sequence>MDPPISSASRDVASSDRFEAPLPERLGYRIKCRLLGPPLTSARLHQERLSKTTALGVLSPDCISSSAYGPEQVLIELLPYAALGAFTLLLPITGVILVILLLLTLSYRQVVMLYTRAGGSYVVARDNFGPKVAQIAAVALLIDYVVTVAVQSAAGTVAVVSAVPALGPYSLEITVGSVLLLAYGNLRGLKEAGRAFAFPMYFFAVSIGVVIVVGVVQALLGNLDQIDPTTLDGTVPIAHGDGLVMGASVLVILRAFANGGTSLTGLEAISNGVSAFEKPEGPNARRALVIMASILAFLVSGVSLLAYLTHATPYAAGYPSVISQEARIVFGSGTVGDILFVIVQTATALILFTGANTSFNGFPFLASFVADDAFLPRQLRRRGHRLVFSNAIITLTAIAIVLLIATDAKVNSLVPFYAIGVFTGFTMAGLGMARHHQKARGRHWRRNVALNLAAGITSAVVVAIFAIAKFTEGAWVVVLVFPTLVFVLIRLNREYRDEAVELRELGDAEADAEAVYSHHIVIVMVDAYDLATIEALRYGRSLRPSQLRAVHFILDSAHAAVLKREWEASDLEVPLELIEVPDRRIGHATLEMIARASAPRTEISVLIPRRIYRSPLGRILHDRTADRIARTISDVPHAVAIIVPFDASSRRGVLRGAPPPPSAGG</sequence>
<evidence type="ECO:0000256" key="5">
    <source>
        <dbReference type="SAM" id="Phobius"/>
    </source>
</evidence>
<proteinExistence type="predicted"/>
<reference evidence="6 7" key="1">
    <citation type="submission" date="2023-04" db="EMBL/GenBank/DDBJ databases">
        <title>Forest soil microbial communities from Buena Vista Peninsula, Colon Province, Panama.</title>
        <authorList>
            <person name="Bouskill N."/>
        </authorList>
    </citation>
    <scope>NUCLEOTIDE SEQUENCE [LARGE SCALE GENOMIC DNA]</scope>
    <source>
        <strain evidence="6 7">CFH S0262</strain>
    </source>
</reference>
<dbReference type="EMBL" id="JARXVC010000003">
    <property type="protein sequence ID" value="MDH6280438.1"/>
    <property type="molecule type" value="Genomic_DNA"/>
</dbReference>
<gene>
    <name evidence="6" type="ORF">M2280_001650</name>
</gene>
<feature type="transmembrane region" description="Helical" evidence="5">
    <location>
        <begin position="80"/>
        <end position="103"/>
    </location>
</feature>
<feature type="transmembrane region" description="Helical" evidence="5">
    <location>
        <begin position="474"/>
        <end position="491"/>
    </location>
</feature>
<protein>
    <submittedName>
        <fullName evidence="6">Amino acid transporter</fullName>
    </submittedName>
</protein>
<evidence type="ECO:0000256" key="2">
    <source>
        <dbReference type="ARBA" id="ARBA00022692"/>
    </source>
</evidence>
<comment type="subcellular location">
    <subcellularLocation>
        <location evidence="1">Membrane</location>
        <topology evidence="1">Multi-pass membrane protein</topology>
    </subcellularLocation>
</comment>
<dbReference type="InterPro" id="IPR053153">
    <property type="entry name" value="APC_K+_Transporter"/>
</dbReference>
<feature type="transmembrane region" description="Helical" evidence="5">
    <location>
        <begin position="328"/>
        <end position="352"/>
    </location>
</feature>
<keyword evidence="2 5" id="KW-0812">Transmembrane</keyword>
<name>A0ABT6M806_9NOCA</name>
<feature type="transmembrane region" description="Helical" evidence="5">
    <location>
        <begin position="448"/>
        <end position="468"/>
    </location>
</feature>
<dbReference type="InterPro" id="IPR002293">
    <property type="entry name" value="AA/rel_permease1"/>
</dbReference>
<evidence type="ECO:0000313" key="6">
    <source>
        <dbReference type="EMBL" id="MDH6280438.1"/>
    </source>
</evidence>
<feature type="transmembrane region" description="Helical" evidence="5">
    <location>
        <begin position="386"/>
        <end position="404"/>
    </location>
</feature>
<keyword evidence="7" id="KW-1185">Reference proteome</keyword>
<dbReference type="Gene3D" id="1.20.1740.10">
    <property type="entry name" value="Amino acid/polyamine transporter I"/>
    <property type="match status" value="1"/>
</dbReference>
<evidence type="ECO:0000256" key="4">
    <source>
        <dbReference type="ARBA" id="ARBA00023136"/>
    </source>
</evidence>
<dbReference type="Pfam" id="PF13520">
    <property type="entry name" value="AA_permease_2"/>
    <property type="match status" value="1"/>
</dbReference>
<keyword evidence="3 5" id="KW-1133">Transmembrane helix</keyword>
<feature type="transmembrane region" description="Helical" evidence="5">
    <location>
        <begin position="135"/>
        <end position="160"/>
    </location>
</feature>
<keyword evidence="4 5" id="KW-0472">Membrane</keyword>
<evidence type="ECO:0000256" key="1">
    <source>
        <dbReference type="ARBA" id="ARBA00004141"/>
    </source>
</evidence>
<feature type="transmembrane region" description="Helical" evidence="5">
    <location>
        <begin position="416"/>
        <end position="436"/>
    </location>
</feature>
<dbReference type="PANTHER" id="PTHR47704">
    <property type="entry name" value="POTASSIUM TRANSPORTER KIMA"/>
    <property type="match status" value="1"/>
</dbReference>
<organism evidence="6 7">
    <name type="scientific">Prescottella agglutinans</name>
    <dbReference type="NCBI Taxonomy" id="1644129"/>
    <lineage>
        <taxon>Bacteria</taxon>
        <taxon>Bacillati</taxon>
        <taxon>Actinomycetota</taxon>
        <taxon>Actinomycetes</taxon>
        <taxon>Mycobacteriales</taxon>
        <taxon>Nocardiaceae</taxon>
        <taxon>Prescottella</taxon>
    </lineage>
</organism>
<evidence type="ECO:0000313" key="7">
    <source>
        <dbReference type="Proteomes" id="UP001160334"/>
    </source>
</evidence>
<feature type="transmembrane region" description="Helical" evidence="5">
    <location>
        <begin position="198"/>
        <end position="223"/>
    </location>
</feature>
<feature type="transmembrane region" description="Helical" evidence="5">
    <location>
        <begin position="243"/>
        <end position="266"/>
    </location>
</feature>
<comment type="caution">
    <text evidence="6">The sequence shown here is derived from an EMBL/GenBank/DDBJ whole genome shotgun (WGS) entry which is preliminary data.</text>
</comment>
<feature type="transmembrane region" description="Helical" evidence="5">
    <location>
        <begin position="166"/>
        <end position="186"/>
    </location>
</feature>
<dbReference type="PANTHER" id="PTHR47704:SF1">
    <property type="entry name" value="POTASSIUM TRANSPORTER KIMA"/>
    <property type="match status" value="1"/>
</dbReference>
<feature type="transmembrane region" description="Helical" evidence="5">
    <location>
        <begin position="287"/>
        <end position="308"/>
    </location>
</feature>
<accession>A0ABT6M806</accession>
<dbReference type="Proteomes" id="UP001160334">
    <property type="component" value="Unassembled WGS sequence"/>
</dbReference>